<feature type="compositionally biased region" description="Polar residues" evidence="1">
    <location>
        <begin position="10"/>
        <end position="23"/>
    </location>
</feature>
<feature type="region of interest" description="Disordered" evidence="1">
    <location>
        <begin position="242"/>
        <end position="276"/>
    </location>
</feature>
<accession>A0A212C7D0</accession>
<keyword evidence="3" id="KW-1185">Reference proteome</keyword>
<dbReference type="Pfam" id="PF10274">
    <property type="entry name" value="ParcG"/>
    <property type="match status" value="1"/>
</dbReference>
<sequence length="322" mass="37242">MGPGAEVHTHSPQLHSPTLSLSRRGTGDYWRASTRLIFCCTPALEDNPNKSPRKYVMLNFYIKKIQSKSTQDKNTKDARNEKLQNTTALAIKEQMKTPNRRQQIMCSNLPDVLLNGIRLLQIPKGVEMNVLPRVTGRRPTPAPMRSATVPTLGSRYVITHQNVEIEKLDYHHYLPLFFDGLCEMTFPYEFFARQGIHDMLEHGGNKILPVIPQLIIPIKSTENHQPHNVEWYTQTSALRTTLRKDKDDKQREGRAESGEQRTPAEAQSYRRSPGESKVEFNEKFHHHYVYETRKPLNVLSLQSKVLLTEYYSTVPERKFYLI</sequence>
<proteinExistence type="predicted"/>
<feature type="region of interest" description="Disordered" evidence="1">
    <location>
        <begin position="1"/>
        <end position="23"/>
    </location>
</feature>
<dbReference type="OrthoDB" id="5954824at2759"/>
<evidence type="ECO:0000313" key="2">
    <source>
        <dbReference type="EMBL" id="OWK01889.1"/>
    </source>
</evidence>
<evidence type="ECO:0000313" key="3">
    <source>
        <dbReference type="Proteomes" id="UP000242450"/>
    </source>
</evidence>
<dbReference type="EMBL" id="MKHE01000026">
    <property type="protein sequence ID" value="OWK01889.1"/>
    <property type="molecule type" value="Genomic_DNA"/>
</dbReference>
<dbReference type="InterPro" id="IPR019399">
    <property type="entry name" value="Parkin_co-regulated_protein"/>
</dbReference>
<dbReference type="Proteomes" id="UP000242450">
    <property type="component" value="Chromosome 26"/>
</dbReference>
<feature type="compositionally biased region" description="Basic and acidic residues" evidence="1">
    <location>
        <begin position="242"/>
        <end position="259"/>
    </location>
</feature>
<evidence type="ECO:0000256" key="1">
    <source>
        <dbReference type="SAM" id="MobiDB-lite"/>
    </source>
</evidence>
<gene>
    <name evidence="2" type="ORF">Celaphus_00019165</name>
</gene>
<name>A0A212C7D0_CEREH</name>
<dbReference type="PANTHER" id="PTHR21207">
    <property type="entry name" value="PARKIN COREGULATED GENE PROTEIN PARK2 COREGULATED"/>
    <property type="match status" value="1"/>
</dbReference>
<comment type="caution">
    <text evidence="2">The sequence shown here is derived from an EMBL/GenBank/DDBJ whole genome shotgun (WGS) entry which is preliminary data.</text>
</comment>
<organism evidence="2 3">
    <name type="scientific">Cervus elaphus hippelaphus</name>
    <name type="common">European red deer</name>
    <dbReference type="NCBI Taxonomy" id="46360"/>
    <lineage>
        <taxon>Eukaryota</taxon>
        <taxon>Metazoa</taxon>
        <taxon>Chordata</taxon>
        <taxon>Craniata</taxon>
        <taxon>Vertebrata</taxon>
        <taxon>Euteleostomi</taxon>
        <taxon>Mammalia</taxon>
        <taxon>Eutheria</taxon>
        <taxon>Laurasiatheria</taxon>
        <taxon>Artiodactyla</taxon>
        <taxon>Ruminantia</taxon>
        <taxon>Pecora</taxon>
        <taxon>Cervidae</taxon>
        <taxon>Cervinae</taxon>
        <taxon>Cervus</taxon>
    </lineage>
</organism>
<dbReference type="GO" id="GO:0031982">
    <property type="term" value="C:vesicle"/>
    <property type="evidence" value="ECO:0007669"/>
    <property type="project" value="TreeGrafter"/>
</dbReference>
<reference evidence="2 3" key="1">
    <citation type="journal article" date="2018" name="Mol. Genet. Genomics">
        <title>The red deer Cervus elaphus genome CerEla1.0: sequencing, annotating, genes, and chromosomes.</title>
        <authorList>
            <person name="Bana N.A."/>
            <person name="Nyiri A."/>
            <person name="Nagy J."/>
            <person name="Frank K."/>
            <person name="Nagy T."/>
            <person name="Steger V."/>
            <person name="Schiller M."/>
            <person name="Lakatos P."/>
            <person name="Sugar L."/>
            <person name="Horn P."/>
            <person name="Barta E."/>
            <person name="Orosz L."/>
        </authorList>
    </citation>
    <scope>NUCLEOTIDE SEQUENCE [LARGE SCALE GENOMIC DNA]</scope>
    <source>
        <strain evidence="2">Hungarian</strain>
    </source>
</reference>
<dbReference type="AlphaFoldDB" id="A0A212C7D0"/>
<dbReference type="PANTHER" id="PTHR21207:SF2">
    <property type="entry name" value="PARKIN COREGULATED GENE PROTEIN"/>
    <property type="match status" value="1"/>
</dbReference>
<dbReference type="GO" id="GO:0043005">
    <property type="term" value="C:neuron projection"/>
    <property type="evidence" value="ECO:0007669"/>
    <property type="project" value="TreeGrafter"/>
</dbReference>
<dbReference type="GO" id="GO:0005829">
    <property type="term" value="C:cytosol"/>
    <property type="evidence" value="ECO:0007669"/>
    <property type="project" value="TreeGrafter"/>
</dbReference>
<dbReference type="GO" id="GO:0030544">
    <property type="term" value="F:Hsp70 protein binding"/>
    <property type="evidence" value="ECO:0007669"/>
    <property type="project" value="TreeGrafter"/>
</dbReference>
<protein>
    <submittedName>
        <fullName evidence="2">PACRG</fullName>
    </submittedName>
</protein>
<dbReference type="GO" id="GO:0051879">
    <property type="term" value="F:Hsp90 protein binding"/>
    <property type="evidence" value="ECO:0007669"/>
    <property type="project" value="TreeGrafter"/>
</dbReference>